<evidence type="ECO:0000313" key="3">
    <source>
        <dbReference type="EMBL" id="GBG31371.1"/>
    </source>
</evidence>
<feature type="compositionally biased region" description="Basic and acidic residues" evidence="2">
    <location>
        <begin position="1"/>
        <end position="12"/>
    </location>
</feature>
<feature type="region of interest" description="Disordered" evidence="2">
    <location>
        <begin position="1"/>
        <end position="26"/>
    </location>
</feature>
<evidence type="ECO:0000256" key="2">
    <source>
        <dbReference type="SAM" id="MobiDB-lite"/>
    </source>
</evidence>
<keyword evidence="1" id="KW-0175">Coiled coil</keyword>
<comment type="caution">
    <text evidence="3">The sequence shown here is derived from an EMBL/GenBank/DDBJ whole genome shotgun (WGS) entry which is preliminary data.</text>
</comment>
<accession>A0A2R5GSL9</accession>
<feature type="coiled-coil region" evidence="1">
    <location>
        <begin position="183"/>
        <end position="241"/>
    </location>
</feature>
<dbReference type="InParanoid" id="A0A2R5GSL9"/>
<evidence type="ECO:0000313" key="4">
    <source>
        <dbReference type="Proteomes" id="UP000241890"/>
    </source>
</evidence>
<keyword evidence="4" id="KW-1185">Reference proteome</keyword>
<reference evidence="3 4" key="1">
    <citation type="submission" date="2017-12" db="EMBL/GenBank/DDBJ databases">
        <title>Sequencing, de novo assembly and annotation of complete genome of a new Thraustochytrid species, strain FCC1311.</title>
        <authorList>
            <person name="Sedici K."/>
            <person name="Godart F."/>
            <person name="Aiese Cigliano R."/>
            <person name="Sanseverino W."/>
            <person name="Barakat M."/>
            <person name="Ortet P."/>
            <person name="Marechal E."/>
            <person name="Cagnac O."/>
            <person name="Amato A."/>
        </authorList>
    </citation>
    <scope>NUCLEOTIDE SEQUENCE [LARGE SCALE GENOMIC DNA]</scope>
</reference>
<proteinExistence type="predicted"/>
<evidence type="ECO:0000256" key="1">
    <source>
        <dbReference type="SAM" id="Coils"/>
    </source>
</evidence>
<protein>
    <submittedName>
        <fullName evidence="3">Uncharacterized protein</fullName>
    </submittedName>
</protein>
<dbReference type="Proteomes" id="UP000241890">
    <property type="component" value="Unassembled WGS sequence"/>
</dbReference>
<dbReference type="EMBL" id="BEYU01000096">
    <property type="protein sequence ID" value="GBG31371.1"/>
    <property type="molecule type" value="Genomic_DNA"/>
</dbReference>
<gene>
    <name evidence="3" type="ORF">FCC1311_075952</name>
</gene>
<sequence length="263" mass="29598">MTDERGERDERASSVVTESSGALADGPRALRELETLADALAVKAGEQVLLASQEREASQARGESALLARVNGLEAQVRALRHERDALLASSGARMSEALAIERDAIETAIAASKRAQRLHDELAQERLESSRLDEALASVQETLEHEQSTRDLETTRGLDVQMELAQRLERETALRRERDESLAKVSAALQREQRLHKKAKEKIKTHEMRLAQLDNVNLENATLKENLEEMRRLLRAVSKQKPLFDRIHRLERKHGSAQRTLV</sequence>
<organism evidence="3 4">
    <name type="scientific">Hondaea fermentalgiana</name>
    <dbReference type="NCBI Taxonomy" id="2315210"/>
    <lineage>
        <taxon>Eukaryota</taxon>
        <taxon>Sar</taxon>
        <taxon>Stramenopiles</taxon>
        <taxon>Bigyra</taxon>
        <taxon>Labyrinthulomycetes</taxon>
        <taxon>Thraustochytrida</taxon>
        <taxon>Thraustochytriidae</taxon>
        <taxon>Hondaea</taxon>
    </lineage>
</organism>
<dbReference type="AlphaFoldDB" id="A0A2R5GSL9"/>
<name>A0A2R5GSL9_9STRA</name>